<comment type="caution">
    <text evidence="1">The sequence shown here is derived from an EMBL/GenBank/DDBJ whole genome shotgun (WGS) entry which is preliminary data.</text>
</comment>
<keyword evidence="2" id="KW-1185">Reference proteome</keyword>
<proteinExistence type="predicted"/>
<accession>A0AAD4HTG1</accession>
<dbReference type="Proteomes" id="UP001197093">
    <property type="component" value="Unassembled WGS sequence"/>
</dbReference>
<name>A0AAD4HTG1_9PEZI</name>
<organism evidence="1 2">
    <name type="scientific">Staphylotrichum longicolle</name>
    <dbReference type="NCBI Taxonomy" id="669026"/>
    <lineage>
        <taxon>Eukaryota</taxon>
        <taxon>Fungi</taxon>
        <taxon>Dikarya</taxon>
        <taxon>Ascomycota</taxon>
        <taxon>Pezizomycotina</taxon>
        <taxon>Sordariomycetes</taxon>
        <taxon>Sordariomycetidae</taxon>
        <taxon>Sordariales</taxon>
        <taxon>Chaetomiaceae</taxon>
        <taxon>Staphylotrichum</taxon>
    </lineage>
</organism>
<protein>
    <submittedName>
        <fullName evidence="1">Uncharacterized protein</fullName>
    </submittedName>
</protein>
<sequence>MVVFGPHSIHFPPFSFQKNPTLQAPLIQTQPKVITTMRYLAFILAALPIAAWAAAYHDPPQTNLPEPEPADPPAPAPTLAICNDPPCHPEQPHPAPGCAPRDSCGAACCSQQAPFFHPHCANPAKSLCCLEGEAEVGNTGKCCPRGFVLLGGAKCCPPRSILCRGECCVGTCDPASRWCRPTITNRECRALGAVGAYATTPRSMFCCTSDWLGCCMECIH</sequence>
<dbReference type="EMBL" id="JAHCVI010000005">
    <property type="protein sequence ID" value="KAG7284884.1"/>
    <property type="molecule type" value="Genomic_DNA"/>
</dbReference>
<evidence type="ECO:0000313" key="2">
    <source>
        <dbReference type="Proteomes" id="UP001197093"/>
    </source>
</evidence>
<gene>
    <name evidence="1" type="ORF">NEMBOFW57_009499</name>
</gene>
<evidence type="ECO:0000313" key="1">
    <source>
        <dbReference type="EMBL" id="KAG7284884.1"/>
    </source>
</evidence>
<dbReference type="AlphaFoldDB" id="A0AAD4HTG1"/>
<reference evidence="1" key="1">
    <citation type="submission" date="2023-02" db="EMBL/GenBank/DDBJ databases">
        <authorList>
            <person name="Palmer J.M."/>
        </authorList>
    </citation>
    <scope>NUCLEOTIDE SEQUENCE</scope>
    <source>
        <strain evidence="1">FW57</strain>
    </source>
</reference>